<evidence type="ECO:0000256" key="3">
    <source>
        <dbReference type="PROSITE-ProRule" id="PRU00284"/>
    </source>
</evidence>
<evidence type="ECO:0000313" key="9">
    <source>
        <dbReference type="EMBL" id="MDQ0317283.1"/>
    </source>
</evidence>
<dbReference type="AlphaFoldDB" id="A0AAE3VSR1"/>
<dbReference type="PROSITE" id="PS50111">
    <property type="entry name" value="CHEMOTAXIS_TRANSDUC_2"/>
    <property type="match status" value="1"/>
</dbReference>
<evidence type="ECO:0000256" key="5">
    <source>
        <dbReference type="SAM" id="MobiDB-lite"/>
    </source>
</evidence>
<comment type="similarity">
    <text evidence="2">Belongs to the methyl-accepting chemotaxis (MCP) protein family.</text>
</comment>
<keyword evidence="6" id="KW-1133">Transmembrane helix</keyword>
<dbReference type="PROSITE" id="PS50885">
    <property type="entry name" value="HAMP"/>
    <property type="match status" value="1"/>
</dbReference>
<feature type="transmembrane region" description="Helical" evidence="6">
    <location>
        <begin position="320"/>
        <end position="342"/>
    </location>
</feature>
<reference evidence="9" key="1">
    <citation type="submission" date="2023-07" db="EMBL/GenBank/DDBJ databases">
        <title>Genomic Encyclopedia of Type Strains, Phase IV (KMG-IV): sequencing the most valuable type-strain genomes for metagenomic binning, comparative biology and taxonomic classification.</title>
        <authorList>
            <person name="Goeker M."/>
        </authorList>
    </citation>
    <scope>NUCLEOTIDE SEQUENCE</scope>
    <source>
        <strain evidence="9">DSM 21202</strain>
    </source>
</reference>
<feature type="domain" description="Methyl-accepting transducer" evidence="7">
    <location>
        <begin position="421"/>
        <end position="664"/>
    </location>
</feature>
<evidence type="ECO:0000256" key="6">
    <source>
        <dbReference type="SAM" id="Phobius"/>
    </source>
</evidence>
<dbReference type="EMBL" id="JAUSUL010000004">
    <property type="protein sequence ID" value="MDQ0317283.1"/>
    <property type="molecule type" value="Genomic_DNA"/>
</dbReference>
<dbReference type="CDD" id="cd12913">
    <property type="entry name" value="PDC1_MCP_like"/>
    <property type="match status" value="1"/>
</dbReference>
<keyword evidence="10" id="KW-1185">Reference proteome</keyword>
<dbReference type="Gene3D" id="3.30.450.20">
    <property type="entry name" value="PAS domain"/>
    <property type="match status" value="2"/>
</dbReference>
<organism evidence="9 10">
    <name type="scientific">Amorphus orientalis</name>
    <dbReference type="NCBI Taxonomy" id="649198"/>
    <lineage>
        <taxon>Bacteria</taxon>
        <taxon>Pseudomonadati</taxon>
        <taxon>Pseudomonadota</taxon>
        <taxon>Alphaproteobacteria</taxon>
        <taxon>Hyphomicrobiales</taxon>
        <taxon>Amorphaceae</taxon>
        <taxon>Amorphus</taxon>
    </lineage>
</organism>
<keyword evidence="6" id="KW-0812">Transmembrane</keyword>
<evidence type="ECO:0000259" key="8">
    <source>
        <dbReference type="PROSITE" id="PS50885"/>
    </source>
</evidence>
<feature type="domain" description="HAMP" evidence="8">
    <location>
        <begin position="335"/>
        <end position="388"/>
    </location>
</feature>
<dbReference type="PANTHER" id="PTHR32089">
    <property type="entry name" value="METHYL-ACCEPTING CHEMOTAXIS PROTEIN MCPB"/>
    <property type="match status" value="1"/>
</dbReference>
<dbReference type="InterPro" id="IPR003660">
    <property type="entry name" value="HAMP_dom"/>
</dbReference>
<dbReference type="PANTHER" id="PTHR32089:SF112">
    <property type="entry name" value="LYSOZYME-LIKE PROTEIN-RELATED"/>
    <property type="match status" value="1"/>
</dbReference>
<dbReference type="SUPFAM" id="SSF58104">
    <property type="entry name" value="Methyl-accepting chemotaxis protein (MCP) signaling domain"/>
    <property type="match status" value="1"/>
</dbReference>
<gene>
    <name evidence="9" type="ORF">J2S73_003760</name>
</gene>
<dbReference type="Pfam" id="PF00672">
    <property type="entry name" value="HAMP"/>
    <property type="match status" value="1"/>
</dbReference>
<dbReference type="SMART" id="SM00304">
    <property type="entry name" value="HAMP"/>
    <property type="match status" value="1"/>
</dbReference>
<protein>
    <submittedName>
        <fullName evidence="9">Methyl-accepting chemotaxis protein</fullName>
    </submittedName>
</protein>
<evidence type="ECO:0000259" key="7">
    <source>
        <dbReference type="PROSITE" id="PS50111"/>
    </source>
</evidence>
<dbReference type="GO" id="GO:0016020">
    <property type="term" value="C:membrane"/>
    <property type="evidence" value="ECO:0007669"/>
    <property type="project" value="InterPro"/>
</dbReference>
<evidence type="ECO:0000256" key="1">
    <source>
        <dbReference type="ARBA" id="ARBA00023224"/>
    </source>
</evidence>
<dbReference type="GO" id="GO:0007165">
    <property type="term" value="P:signal transduction"/>
    <property type="evidence" value="ECO:0007669"/>
    <property type="project" value="UniProtKB-KW"/>
</dbReference>
<dbReference type="SMART" id="SM00283">
    <property type="entry name" value="MA"/>
    <property type="match status" value="1"/>
</dbReference>
<feature type="compositionally biased region" description="Low complexity" evidence="5">
    <location>
        <begin position="446"/>
        <end position="463"/>
    </location>
</feature>
<dbReference type="RefSeq" id="WP_306887185.1">
    <property type="nucleotide sequence ID" value="NZ_JAUSUL010000004.1"/>
</dbReference>
<keyword evidence="6" id="KW-0472">Membrane</keyword>
<dbReference type="InterPro" id="IPR004089">
    <property type="entry name" value="MCPsignal_dom"/>
</dbReference>
<dbReference type="Gene3D" id="1.10.287.950">
    <property type="entry name" value="Methyl-accepting chemotaxis protein"/>
    <property type="match status" value="1"/>
</dbReference>
<accession>A0AAE3VSR1</accession>
<dbReference type="Pfam" id="PF22673">
    <property type="entry name" value="MCP-like_PDC_1"/>
    <property type="match status" value="1"/>
</dbReference>
<dbReference type="CDD" id="cd06225">
    <property type="entry name" value="HAMP"/>
    <property type="match status" value="1"/>
</dbReference>
<dbReference type="Gene3D" id="6.10.340.10">
    <property type="match status" value="1"/>
</dbReference>
<dbReference type="Proteomes" id="UP001229244">
    <property type="component" value="Unassembled WGS sequence"/>
</dbReference>
<comment type="caution">
    <text evidence="9">The sequence shown here is derived from an EMBL/GenBank/DDBJ whole genome shotgun (WGS) entry which is preliminary data.</text>
</comment>
<name>A0AAE3VSR1_9HYPH</name>
<feature type="region of interest" description="Disordered" evidence="5">
    <location>
        <begin position="437"/>
        <end position="463"/>
    </location>
</feature>
<evidence type="ECO:0000256" key="2">
    <source>
        <dbReference type="ARBA" id="ARBA00029447"/>
    </source>
</evidence>
<evidence type="ECO:0000313" key="10">
    <source>
        <dbReference type="Proteomes" id="UP001229244"/>
    </source>
</evidence>
<evidence type="ECO:0000256" key="4">
    <source>
        <dbReference type="SAM" id="Coils"/>
    </source>
</evidence>
<proteinExistence type="inferred from homology"/>
<feature type="coiled-coil region" evidence="4">
    <location>
        <begin position="653"/>
        <end position="680"/>
    </location>
</feature>
<sequence length="684" mass="71929">MRIVDLSIRNKLLLSAAALSLFSMIAVTLTGSLVMLSTASKDAENQARLMLSGYAGNVSSYVGEAIATVRSATAAVEGLIADGDRERSHIASIMERTVRSNGDLVGMTLALEPNVFNDDADHVGGLYEDEAGRFVPYFFRNQDGSIGIEKLIMTKEAGTEGWYDLPLAENRDLVTPPYIYPVAGEDVLMTTVSWVVNDPRGAAIGIGTSDLPLKELAARLNDYSPFGSGVVQVVSGDGLWVANRDPARMGAAVEDRQLTQVLAAAASAPAAERFGDRYLSAAPVSFPGVDETWFVVMDVPYSAMVAGAVSARNTMIGVSAVLLLVILAIVWFGAGALARPVVRLTEAMRKLAGGDTSVTAATGDRRDEIGDMGRAVETFRENAIERQRLEDIQAREAEARATRQARTEALIGDFRDSIRGVIGTVGDTITDLDRSAHELSESAQDSSARAQETASASSSATQSVQTVASAAEELFASIGEISRQVGGTTDIVHKATHETQAANDKVASLHAAASQIGEVVSMIEAIAQQTNLLALNATIESARAGEAGKGFAVVAAEVKQLAEQTSKATQEVTAHIGAIQGATDDAVSAIGIIAQVMQEVGGYTTSIASAVGQQEAATRDISKSVQDAAAGTGAVTQNMDYLNSAIGHTSEVADTVRTASEEMNRNAEILRREIDRFLTDVAAA</sequence>
<keyword evidence="4" id="KW-0175">Coiled coil</keyword>
<keyword evidence="1 3" id="KW-0807">Transducer</keyword>
<dbReference type="Pfam" id="PF00015">
    <property type="entry name" value="MCPsignal"/>
    <property type="match status" value="1"/>
</dbReference>